<proteinExistence type="predicted"/>
<gene>
    <name evidence="1" type="ORF">OE88DRAFT_1626659</name>
</gene>
<dbReference type="EMBL" id="ML213507">
    <property type="protein sequence ID" value="TFK53741.1"/>
    <property type="molecule type" value="Genomic_DNA"/>
</dbReference>
<evidence type="ECO:0000313" key="1">
    <source>
        <dbReference type="EMBL" id="TFK53741.1"/>
    </source>
</evidence>
<evidence type="ECO:0000313" key="2">
    <source>
        <dbReference type="Proteomes" id="UP000305948"/>
    </source>
</evidence>
<dbReference type="AlphaFoldDB" id="A0A5C3NJF1"/>
<dbReference type="OrthoDB" id="428577at2759"/>
<dbReference type="Proteomes" id="UP000305948">
    <property type="component" value="Unassembled WGS sequence"/>
</dbReference>
<name>A0A5C3NJF1_9AGAM</name>
<dbReference type="STRING" id="5364.A0A5C3NJF1"/>
<organism evidence="1 2">
    <name type="scientific">Heliocybe sulcata</name>
    <dbReference type="NCBI Taxonomy" id="5364"/>
    <lineage>
        <taxon>Eukaryota</taxon>
        <taxon>Fungi</taxon>
        <taxon>Dikarya</taxon>
        <taxon>Basidiomycota</taxon>
        <taxon>Agaricomycotina</taxon>
        <taxon>Agaricomycetes</taxon>
        <taxon>Gloeophyllales</taxon>
        <taxon>Gloeophyllaceae</taxon>
        <taxon>Heliocybe</taxon>
    </lineage>
</organism>
<sequence length="252" mass="28269">MVELVGGKPVIYLFSPTEQEVAVTISLVPQWSFSAIYPVVPIEQEFGKTEGQTVQKVQWDVLVHKDGSLTEKATQLDVAYLFWEAHTNADRPLTPPASPSIEEFRNTPSFNPATADLSPDDSVVLSVSHITPYLDKALLALGLHTEARTSFITYWLPSLLKHSHVALRFLRQEAYERAAPLDVVPAPDVVTRVFMLFKGIDQESLRDWSAAQDKAKEDVQWWRDIVGVDLDKAGDGKLFRVLEWGGMEVLRP</sequence>
<keyword evidence="2" id="KW-1185">Reference proteome</keyword>
<protein>
    <submittedName>
        <fullName evidence="1">Uncharacterized protein</fullName>
    </submittedName>
</protein>
<accession>A0A5C3NJF1</accession>
<reference evidence="1 2" key="1">
    <citation type="journal article" date="2019" name="Nat. Ecol. Evol.">
        <title>Megaphylogeny resolves global patterns of mushroom evolution.</title>
        <authorList>
            <person name="Varga T."/>
            <person name="Krizsan K."/>
            <person name="Foldi C."/>
            <person name="Dima B."/>
            <person name="Sanchez-Garcia M."/>
            <person name="Sanchez-Ramirez S."/>
            <person name="Szollosi G.J."/>
            <person name="Szarkandi J.G."/>
            <person name="Papp V."/>
            <person name="Albert L."/>
            <person name="Andreopoulos W."/>
            <person name="Angelini C."/>
            <person name="Antonin V."/>
            <person name="Barry K.W."/>
            <person name="Bougher N.L."/>
            <person name="Buchanan P."/>
            <person name="Buyck B."/>
            <person name="Bense V."/>
            <person name="Catcheside P."/>
            <person name="Chovatia M."/>
            <person name="Cooper J."/>
            <person name="Damon W."/>
            <person name="Desjardin D."/>
            <person name="Finy P."/>
            <person name="Geml J."/>
            <person name="Haridas S."/>
            <person name="Hughes K."/>
            <person name="Justo A."/>
            <person name="Karasinski D."/>
            <person name="Kautmanova I."/>
            <person name="Kiss B."/>
            <person name="Kocsube S."/>
            <person name="Kotiranta H."/>
            <person name="LaButti K.M."/>
            <person name="Lechner B.E."/>
            <person name="Liimatainen K."/>
            <person name="Lipzen A."/>
            <person name="Lukacs Z."/>
            <person name="Mihaltcheva S."/>
            <person name="Morgado L.N."/>
            <person name="Niskanen T."/>
            <person name="Noordeloos M.E."/>
            <person name="Ohm R.A."/>
            <person name="Ortiz-Santana B."/>
            <person name="Ovrebo C."/>
            <person name="Racz N."/>
            <person name="Riley R."/>
            <person name="Savchenko A."/>
            <person name="Shiryaev A."/>
            <person name="Soop K."/>
            <person name="Spirin V."/>
            <person name="Szebenyi C."/>
            <person name="Tomsovsky M."/>
            <person name="Tulloss R.E."/>
            <person name="Uehling J."/>
            <person name="Grigoriev I.V."/>
            <person name="Vagvolgyi C."/>
            <person name="Papp T."/>
            <person name="Martin F.M."/>
            <person name="Miettinen O."/>
            <person name="Hibbett D.S."/>
            <person name="Nagy L.G."/>
        </authorList>
    </citation>
    <scope>NUCLEOTIDE SEQUENCE [LARGE SCALE GENOMIC DNA]</scope>
    <source>
        <strain evidence="1 2">OMC1185</strain>
    </source>
</reference>